<dbReference type="InterPro" id="IPR038704">
    <property type="entry name" value="YEAST_sf"/>
</dbReference>
<protein>
    <recommendedName>
        <fullName evidence="3">YEATS domain-containing protein</fullName>
    </recommendedName>
</protein>
<dbReference type="Pfam" id="PF03366">
    <property type="entry name" value="YEATS"/>
    <property type="match status" value="1"/>
</dbReference>
<dbReference type="Gene3D" id="2.60.40.1970">
    <property type="entry name" value="YEATS domain"/>
    <property type="match status" value="1"/>
</dbReference>
<dbReference type="PROSITE" id="PS51037">
    <property type="entry name" value="YEATS"/>
    <property type="match status" value="1"/>
</dbReference>
<comment type="subcellular location">
    <subcellularLocation>
        <location evidence="2">Nucleus</location>
    </subcellularLocation>
</comment>
<reference evidence="4" key="1">
    <citation type="journal article" date="2020" name="Phytopathology">
        <title>Genome sequence of the chestnut blight fungus Cryphonectria parasitica EP155: A fundamental resource for an archetypical invasive plant pathogen.</title>
        <authorList>
            <person name="Crouch J.A."/>
            <person name="Dawe A."/>
            <person name="Aerts A."/>
            <person name="Barry K."/>
            <person name="Churchill A.C.L."/>
            <person name="Grimwood J."/>
            <person name="Hillman B."/>
            <person name="Milgroom M.G."/>
            <person name="Pangilinan J."/>
            <person name="Smith M."/>
            <person name="Salamov A."/>
            <person name="Schmutz J."/>
            <person name="Yadav J."/>
            <person name="Grigoriev I.V."/>
            <person name="Nuss D."/>
        </authorList>
    </citation>
    <scope>NUCLEOTIDE SEQUENCE</scope>
    <source>
        <strain evidence="4">EP155</strain>
    </source>
</reference>
<gene>
    <name evidence="4" type="ORF">M406DRAFT_354143</name>
</gene>
<dbReference type="InterPro" id="IPR055129">
    <property type="entry name" value="YEATS_dom"/>
</dbReference>
<proteinExistence type="predicted"/>
<comment type="caution">
    <text evidence="4">The sequence shown here is derived from an EMBL/GenBank/DDBJ whole genome shotgun (WGS) entry which is preliminary data.</text>
</comment>
<evidence type="ECO:0000313" key="4">
    <source>
        <dbReference type="EMBL" id="KAF3769805.1"/>
    </source>
</evidence>
<name>A0A9P5CU62_CRYP1</name>
<evidence type="ECO:0000259" key="3">
    <source>
        <dbReference type="PROSITE" id="PS51037"/>
    </source>
</evidence>
<dbReference type="RefSeq" id="XP_040780766.1">
    <property type="nucleotide sequence ID" value="XM_040922839.1"/>
</dbReference>
<feature type="domain" description="YEATS" evidence="3">
    <location>
        <begin position="1"/>
        <end position="139"/>
    </location>
</feature>
<evidence type="ECO:0000256" key="1">
    <source>
        <dbReference type="ARBA" id="ARBA00023242"/>
    </source>
</evidence>
<dbReference type="Proteomes" id="UP000803844">
    <property type="component" value="Unassembled WGS sequence"/>
</dbReference>
<keyword evidence="1 2" id="KW-0539">Nucleus</keyword>
<dbReference type="OrthoDB" id="1630758at2759"/>
<dbReference type="AlphaFoldDB" id="A0A9P5CU62"/>
<organism evidence="4 5">
    <name type="scientific">Cryphonectria parasitica (strain ATCC 38755 / EP155)</name>
    <dbReference type="NCBI Taxonomy" id="660469"/>
    <lineage>
        <taxon>Eukaryota</taxon>
        <taxon>Fungi</taxon>
        <taxon>Dikarya</taxon>
        <taxon>Ascomycota</taxon>
        <taxon>Pezizomycotina</taxon>
        <taxon>Sordariomycetes</taxon>
        <taxon>Sordariomycetidae</taxon>
        <taxon>Diaporthales</taxon>
        <taxon>Cryphonectriaceae</taxon>
        <taxon>Cryphonectria-Endothia species complex</taxon>
        <taxon>Cryphonectria</taxon>
    </lineage>
</organism>
<keyword evidence="5" id="KW-1185">Reference proteome</keyword>
<evidence type="ECO:0000256" key="2">
    <source>
        <dbReference type="PROSITE-ProRule" id="PRU00376"/>
    </source>
</evidence>
<dbReference type="EMBL" id="MU032344">
    <property type="protein sequence ID" value="KAF3769805.1"/>
    <property type="molecule type" value="Genomic_DNA"/>
</dbReference>
<accession>A0A9P5CU62</accession>
<dbReference type="GO" id="GO:0005634">
    <property type="term" value="C:nucleus"/>
    <property type="evidence" value="ECO:0007669"/>
    <property type="project" value="UniProtKB-SubCell"/>
</dbReference>
<sequence>MEDNGGAINDMVIQIGNKHKTVPPTISPLSGMSVDIILHGTFRNARFVTLRKPPFTKSSLGWGYFELTAFITLREGWEWVSSDAISSTSKGDRRDRLAMKWMLDFDRHGSQSLMMEQFRRRDSWDDIVESLQNLFVDAE</sequence>
<dbReference type="GeneID" id="63839968"/>
<evidence type="ECO:0000313" key="5">
    <source>
        <dbReference type="Proteomes" id="UP000803844"/>
    </source>
</evidence>